<evidence type="ECO:0000259" key="9">
    <source>
        <dbReference type="PROSITE" id="PS50240"/>
    </source>
</evidence>
<evidence type="ECO:0000313" key="10">
    <source>
        <dbReference type="EMBL" id="CAL1548409.1"/>
    </source>
</evidence>
<proteinExistence type="predicted"/>
<name>A0AAV2IT37_LYMST</name>
<dbReference type="InterPro" id="IPR009003">
    <property type="entry name" value="Peptidase_S1_PA"/>
</dbReference>
<dbReference type="SMART" id="SM00020">
    <property type="entry name" value="Tryp_SPc"/>
    <property type="match status" value="1"/>
</dbReference>
<evidence type="ECO:0000313" key="11">
    <source>
        <dbReference type="Proteomes" id="UP001497497"/>
    </source>
</evidence>
<reference evidence="10 11" key="1">
    <citation type="submission" date="2024-04" db="EMBL/GenBank/DDBJ databases">
        <authorList>
            <consortium name="Genoscope - CEA"/>
            <person name="William W."/>
        </authorList>
    </citation>
    <scope>NUCLEOTIDE SEQUENCE [LARGE SCALE GENOMIC DNA]</scope>
</reference>
<comment type="caution">
    <text evidence="10">The sequence shown here is derived from an EMBL/GenBank/DDBJ whole genome shotgun (WGS) entry which is preliminary data.</text>
</comment>
<sequence length="496" mass="53929">MLPVATVAARVAGTRALVSMCAVLAWSTLAWTDDVERTQTPLKLNYCRFLHGACVSNCSHARTLEGTTPGSLCDQQLVCCVLPEQILEGRRAEHLNGYGVTIQNSPNATESTERGSRASTNNDVVSSSSSPAVKGVTSSTAPVTTSPAHRSPTPATYKYRGMIIPSVYMYLQQLRSVTEPPTASRHTAKYNAPKYKFIQINDSNTGTGSTTDYETTPTTLQDPSERDYKCGVSPSVRDKRIVGGTQARRCAYPWMVYIVRDPNKDDLCGGTLVSSRHIITAAHCFDFLGANWPKLILGEYTHGENSTHDSLVTYDYRIATHPSYDRMTYHHDIAVLTLSSPVHFKDCLHPICLPRPGQVLAVGSSCTVAGWGSTSRTTDSPAVSSPYLMQAEVKVVQGIYCHKKYQNMFDQRIHVCAGDLSGGSDSCVGDSGGPLMCRPDDVARSTDTSRDGSPLYLMGVISAGANPCAQRDTPAVYTDVSKTWDWLKTVLGLYLN</sequence>
<dbReference type="InterPro" id="IPR033116">
    <property type="entry name" value="TRYPSIN_SER"/>
</dbReference>
<keyword evidence="3 6" id="KW-0378">Hydrolase</keyword>
<dbReference type="PROSITE" id="PS00134">
    <property type="entry name" value="TRYPSIN_HIS"/>
    <property type="match status" value="1"/>
</dbReference>
<feature type="region of interest" description="Disordered" evidence="7">
    <location>
        <begin position="201"/>
        <end position="231"/>
    </location>
</feature>
<evidence type="ECO:0000256" key="6">
    <source>
        <dbReference type="RuleBase" id="RU363034"/>
    </source>
</evidence>
<dbReference type="PROSITE" id="PS50240">
    <property type="entry name" value="TRYPSIN_DOM"/>
    <property type="match status" value="1"/>
</dbReference>
<feature type="compositionally biased region" description="Low complexity" evidence="7">
    <location>
        <begin position="205"/>
        <end position="219"/>
    </location>
</feature>
<gene>
    <name evidence="10" type="ORF">GSLYS_00021726001</name>
</gene>
<dbReference type="InterPro" id="IPR001314">
    <property type="entry name" value="Peptidase_S1A"/>
</dbReference>
<dbReference type="InterPro" id="IPR043504">
    <property type="entry name" value="Peptidase_S1_PA_chymotrypsin"/>
</dbReference>
<feature type="chain" id="PRO_5043472239" description="Peptidase S1 domain-containing protein" evidence="8">
    <location>
        <begin position="33"/>
        <end position="496"/>
    </location>
</feature>
<dbReference type="InterPro" id="IPR001254">
    <property type="entry name" value="Trypsin_dom"/>
</dbReference>
<evidence type="ECO:0000256" key="7">
    <source>
        <dbReference type="SAM" id="MobiDB-lite"/>
    </source>
</evidence>
<dbReference type="Pfam" id="PF00089">
    <property type="entry name" value="Trypsin"/>
    <property type="match status" value="1"/>
</dbReference>
<dbReference type="CDD" id="cd00190">
    <property type="entry name" value="Tryp_SPc"/>
    <property type="match status" value="1"/>
</dbReference>
<keyword evidence="4 6" id="KW-0720">Serine protease</keyword>
<keyword evidence="2 8" id="KW-0732">Signal</keyword>
<feature type="compositionally biased region" description="Low complexity" evidence="7">
    <location>
        <begin position="124"/>
        <end position="148"/>
    </location>
</feature>
<dbReference type="PANTHER" id="PTHR24252">
    <property type="entry name" value="ACROSIN-RELATED"/>
    <property type="match status" value="1"/>
</dbReference>
<dbReference type="InterPro" id="IPR018114">
    <property type="entry name" value="TRYPSIN_HIS"/>
</dbReference>
<dbReference type="FunFam" id="2.40.10.10:FF:000120">
    <property type="entry name" value="Putative serine protease"/>
    <property type="match status" value="1"/>
</dbReference>
<dbReference type="GO" id="GO:0006508">
    <property type="term" value="P:proteolysis"/>
    <property type="evidence" value="ECO:0007669"/>
    <property type="project" value="UniProtKB-KW"/>
</dbReference>
<evidence type="ECO:0000256" key="4">
    <source>
        <dbReference type="ARBA" id="ARBA00022825"/>
    </source>
</evidence>
<dbReference type="PANTHER" id="PTHR24252:SF7">
    <property type="entry name" value="HYALIN"/>
    <property type="match status" value="1"/>
</dbReference>
<dbReference type="Proteomes" id="UP001497497">
    <property type="component" value="Unassembled WGS sequence"/>
</dbReference>
<organism evidence="10 11">
    <name type="scientific">Lymnaea stagnalis</name>
    <name type="common">Great pond snail</name>
    <name type="synonym">Helix stagnalis</name>
    <dbReference type="NCBI Taxonomy" id="6523"/>
    <lineage>
        <taxon>Eukaryota</taxon>
        <taxon>Metazoa</taxon>
        <taxon>Spiralia</taxon>
        <taxon>Lophotrochozoa</taxon>
        <taxon>Mollusca</taxon>
        <taxon>Gastropoda</taxon>
        <taxon>Heterobranchia</taxon>
        <taxon>Euthyneura</taxon>
        <taxon>Panpulmonata</taxon>
        <taxon>Hygrophila</taxon>
        <taxon>Lymnaeoidea</taxon>
        <taxon>Lymnaeidae</taxon>
        <taxon>Lymnaea</taxon>
    </lineage>
</organism>
<dbReference type="PRINTS" id="PR00722">
    <property type="entry name" value="CHYMOTRYPSIN"/>
</dbReference>
<dbReference type="AlphaFoldDB" id="A0AAV2IT37"/>
<dbReference type="GO" id="GO:0004252">
    <property type="term" value="F:serine-type endopeptidase activity"/>
    <property type="evidence" value="ECO:0007669"/>
    <property type="project" value="InterPro"/>
</dbReference>
<dbReference type="SUPFAM" id="SSF50494">
    <property type="entry name" value="Trypsin-like serine proteases"/>
    <property type="match status" value="1"/>
</dbReference>
<protein>
    <recommendedName>
        <fullName evidence="9">Peptidase S1 domain-containing protein</fullName>
    </recommendedName>
</protein>
<feature type="region of interest" description="Disordered" evidence="7">
    <location>
        <begin position="98"/>
        <end position="156"/>
    </location>
</feature>
<evidence type="ECO:0000256" key="3">
    <source>
        <dbReference type="ARBA" id="ARBA00022801"/>
    </source>
</evidence>
<keyword evidence="1 6" id="KW-0645">Protease</keyword>
<evidence type="ECO:0000256" key="1">
    <source>
        <dbReference type="ARBA" id="ARBA00022670"/>
    </source>
</evidence>
<dbReference type="Gene3D" id="2.40.10.10">
    <property type="entry name" value="Trypsin-like serine proteases"/>
    <property type="match status" value="1"/>
</dbReference>
<feature type="signal peptide" evidence="8">
    <location>
        <begin position="1"/>
        <end position="32"/>
    </location>
</feature>
<evidence type="ECO:0000256" key="5">
    <source>
        <dbReference type="ARBA" id="ARBA00023157"/>
    </source>
</evidence>
<dbReference type="PROSITE" id="PS00135">
    <property type="entry name" value="TRYPSIN_SER"/>
    <property type="match status" value="1"/>
</dbReference>
<keyword evidence="11" id="KW-1185">Reference proteome</keyword>
<evidence type="ECO:0000256" key="8">
    <source>
        <dbReference type="SAM" id="SignalP"/>
    </source>
</evidence>
<evidence type="ECO:0000256" key="2">
    <source>
        <dbReference type="ARBA" id="ARBA00022729"/>
    </source>
</evidence>
<dbReference type="EMBL" id="CAXITT010001335">
    <property type="protein sequence ID" value="CAL1548409.1"/>
    <property type="molecule type" value="Genomic_DNA"/>
</dbReference>
<keyword evidence="5" id="KW-1015">Disulfide bond</keyword>
<feature type="domain" description="Peptidase S1" evidence="9">
    <location>
        <begin position="241"/>
        <end position="492"/>
    </location>
</feature>
<accession>A0AAV2IT37</accession>
<feature type="compositionally biased region" description="Polar residues" evidence="7">
    <location>
        <begin position="101"/>
        <end position="110"/>
    </location>
</feature>